<keyword evidence="1" id="KW-0732">Signal</keyword>
<reference evidence="2 3" key="1">
    <citation type="submission" date="2019-12" db="EMBL/GenBank/DDBJ databases">
        <title>The draft genomic sequence of strain Chitinophaga oryziterrae JCM 16595.</title>
        <authorList>
            <person name="Zhang X."/>
        </authorList>
    </citation>
    <scope>NUCLEOTIDE SEQUENCE [LARGE SCALE GENOMIC DNA]</scope>
    <source>
        <strain evidence="2 3">JCM 16595</strain>
    </source>
</reference>
<dbReference type="OrthoDB" id="1150971at2"/>
<dbReference type="EMBL" id="WRXO01000001">
    <property type="protein sequence ID" value="MVT40202.1"/>
    <property type="molecule type" value="Genomic_DNA"/>
</dbReference>
<organism evidence="2 3">
    <name type="scientific">Chitinophaga oryziterrae</name>
    <dbReference type="NCBI Taxonomy" id="1031224"/>
    <lineage>
        <taxon>Bacteria</taxon>
        <taxon>Pseudomonadati</taxon>
        <taxon>Bacteroidota</taxon>
        <taxon>Chitinophagia</taxon>
        <taxon>Chitinophagales</taxon>
        <taxon>Chitinophagaceae</taxon>
        <taxon>Chitinophaga</taxon>
    </lineage>
</organism>
<accession>A0A6N8J7M8</accession>
<proteinExistence type="predicted"/>
<evidence type="ECO:0000313" key="2">
    <source>
        <dbReference type="EMBL" id="MVT40202.1"/>
    </source>
</evidence>
<evidence type="ECO:0008006" key="4">
    <source>
        <dbReference type="Google" id="ProtNLM"/>
    </source>
</evidence>
<sequence length="214" mass="24378">MKKTMISMLVLLLICYSTFAQTPALQQAVSRLDKATTVKDYESLEKEFSAMAAAAGKDWLPYYYAAFCNAKIGFLYQEDGERIEPYSKQGEEQALKAQSLLDSATQKNELSELYTVMSMVYRTKVFINPMTYGRKYGLLSQHFLDLAKGLSPHNPRVLYVEAWVKYYTPKMWGGDKDLAKQLANESLAQLQQASDDIHPHWGKTEDMTLLNQSK</sequence>
<evidence type="ECO:0000256" key="1">
    <source>
        <dbReference type="SAM" id="SignalP"/>
    </source>
</evidence>
<gene>
    <name evidence="2" type="ORF">GO495_06390</name>
</gene>
<dbReference type="RefSeq" id="WP_157298828.1">
    <property type="nucleotide sequence ID" value="NZ_BAAAZB010000005.1"/>
</dbReference>
<dbReference type="AlphaFoldDB" id="A0A6N8J7M8"/>
<dbReference type="Proteomes" id="UP000468388">
    <property type="component" value="Unassembled WGS sequence"/>
</dbReference>
<feature type="signal peptide" evidence="1">
    <location>
        <begin position="1"/>
        <end position="20"/>
    </location>
</feature>
<name>A0A6N8J7M8_9BACT</name>
<feature type="chain" id="PRO_5026917147" description="DUF4919 domain-containing protein" evidence="1">
    <location>
        <begin position="21"/>
        <end position="214"/>
    </location>
</feature>
<comment type="caution">
    <text evidence="2">The sequence shown here is derived from an EMBL/GenBank/DDBJ whole genome shotgun (WGS) entry which is preliminary data.</text>
</comment>
<evidence type="ECO:0000313" key="3">
    <source>
        <dbReference type="Proteomes" id="UP000468388"/>
    </source>
</evidence>
<protein>
    <recommendedName>
        <fullName evidence="4">DUF4919 domain-containing protein</fullName>
    </recommendedName>
</protein>
<keyword evidence="3" id="KW-1185">Reference proteome</keyword>